<evidence type="ECO:0000313" key="2">
    <source>
        <dbReference type="Proteomes" id="UP001298593"/>
    </source>
</evidence>
<accession>A0ABU5XXA7</accession>
<dbReference type="Proteomes" id="UP001298593">
    <property type="component" value="Unassembled WGS sequence"/>
</dbReference>
<keyword evidence="2" id="KW-1185">Reference proteome</keyword>
<gene>
    <name evidence="1" type="ORF">KV113_12750</name>
</gene>
<protein>
    <submittedName>
        <fullName evidence="1">Uncharacterized protein</fullName>
    </submittedName>
</protein>
<dbReference type="RefSeq" id="WP_224974753.1">
    <property type="nucleotide sequence ID" value="NZ_JAYJJU010000010.1"/>
</dbReference>
<dbReference type="EMBL" id="JAYJJU010000010">
    <property type="protein sequence ID" value="MEB3032423.1"/>
    <property type="molecule type" value="Genomic_DNA"/>
</dbReference>
<comment type="caution">
    <text evidence="1">The sequence shown here is derived from an EMBL/GenBank/DDBJ whole genome shotgun (WGS) entry which is preliminary data.</text>
</comment>
<sequence length="168" mass="18964">MDTHSPKYRLPDHGYTIVRWAHELAKGRGAVVVEPDVESIRRPDGALAFDDAAPFKTVPDGPLSVLRELLDLEAREMRAWSKAGFARFHKRSAARQVDRICRAHGSDAAVDWVLANATTDDPDLDLDLGELRDRLGVRLYTAGGFDEGFYREQVGRCIEHRRRQRLNG</sequence>
<organism evidence="1 2">
    <name type="scientific">[Mycobacterium] nativiensis</name>
    <dbReference type="NCBI Taxonomy" id="2855503"/>
    <lineage>
        <taxon>Bacteria</taxon>
        <taxon>Bacillati</taxon>
        <taxon>Actinomycetota</taxon>
        <taxon>Actinomycetes</taxon>
        <taxon>Mycobacteriales</taxon>
        <taxon>Mycobacteriaceae</taxon>
        <taxon>Mycolicibacter</taxon>
    </lineage>
</organism>
<evidence type="ECO:0000313" key="1">
    <source>
        <dbReference type="EMBL" id="MEB3032423.1"/>
    </source>
</evidence>
<name>A0ABU5XXA7_9MYCO</name>
<proteinExistence type="predicted"/>
<reference evidence="1 2" key="1">
    <citation type="submission" date="2023-12" db="EMBL/GenBank/DDBJ databases">
        <title>Description of new species of Mycobacterium terrae complex isolated from sewage at the Sao Paulo Zoological Park Foundation in Brazil.</title>
        <authorList>
            <person name="Romagnoli C.L."/>
            <person name="Conceicao E.C."/>
            <person name="Machado E."/>
            <person name="Barreto L.B.P.F."/>
            <person name="Sharma A."/>
            <person name="Silva N.M."/>
            <person name="Marques L.E."/>
            <person name="Juliana M.A."/>
            <person name="Lourenco M.C.S."/>
            <person name="Digiampietri L.A."/>
            <person name="Suffys P.N."/>
            <person name="Viana-Niero C."/>
        </authorList>
    </citation>
    <scope>NUCLEOTIDE SEQUENCE [LARGE SCALE GENOMIC DNA]</scope>
    <source>
        <strain evidence="1 2">MYC340</strain>
    </source>
</reference>